<dbReference type="GO" id="GO:0050482">
    <property type="term" value="P:arachidonate secretion"/>
    <property type="evidence" value="ECO:0007669"/>
    <property type="project" value="InterPro"/>
</dbReference>
<name>A0A8D8S4N2_9HEMI</name>
<feature type="chain" id="PRO_5034236233" description="phospholipase A2" evidence="9">
    <location>
        <begin position="24"/>
        <end position="308"/>
    </location>
</feature>
<dbReference type="GO" id="GO:0006644">
    <property type="term" value="P:phospholipid metabolic process"/>
    <property type="evidence" value="ECO:0007669"/>
    <property type="project" value="InterPro"/>
</dbReference>
<protein>
    <recommendedName>
        <fullName evidence="3">phospholipase A2</fullName>
        <ecNumber evidence="3">3.1.1.4</ecNumber>
    </recommendedName>
    <alternativeName>
        <fullName evidence="7">Phosphatidylcholine 2-acylhydrolase</fullName>
    </alternativeName>
</protein>
<evidence type="ECO:0000256" key="4">
    <source>
        <dbReference type="ARBA" id="ARBA00022525"/>
    </source>
</evidence>
<evidence type="ECO:0000256" key="2">
    <source>
        <dbReference type="ARBA" id="ARBA00004613"/>
    </source>
</evidence>
<evidence type="ECO:0000256" key="6">
    <source>
        <dbReference type="ARBA" id="ARBA00023098"/>
    </source>
</evidence>
<dbReference type="SMART" id="SM00085">
    <property type="entry name" value="PA2c"/>
    <property type="match status" value="1"/>
</dbReference>
<dbReference type="GO" id="GO:0016042">
    <property type="term" value="P:lipid catabolic process"/>
    <property type="evidence" value="ECO:0007669"/>
    <property type="project" value="UniProtKB-KW"/>
</dbReference>
<evidence type="ECO:0000313" key="11">
    <source>
        <dbReference type="EMBL" id="CAG6663070.1"/>
    </source>
</evidence>
<proteinExistence type="predicted"/>
<feature type="compositionally biased region" description="Polar residues" evidence="8">
    <location>
        <begin position="47"/>
        <end position="59"/>
    </location>
</feature>
<evidence type="ECO:0000256" key="8">
    <source>
        <dbReference type="SAM" id="MobiDB-lite"/>
    </source>
</evidence>
<organism evidence="11">
    <name type="scientific">Cacopsylla melanoneura</name>
    <dbReference type="NCBI Taxonomy" id="428564"/>
    <lineage>
        <taxon>Eukaryota</taxon>
        <taxon>Metazoa</taxon>
        <taxon>Ecdysozoa</taxon>
        <taxon>Arthropoda</taxon>
        <taxon>Hexapoda</taxon>
        <taxon>Insecta</taxon>
        <taxon>Pterygota</taxon>
        <taxon>Neoptera</taxon>
        <taxon>Paraneoptera</taxon>
        <taxon>Hemiptera</taxon>
        <taxon>Sternorrhyncha</taxon>
        <taxon>Psylloidea</taxon>
        <taxon>Psyllidae</taxon>
        <taxon>Psyllinae</taxon>
        <taxon>Cacopsylla</taxon>
    </lineage>
</organism>
<dbReference type="GO" id="GO:0004623">
    <property type="term" value="F:phospholipase A2 activity"/>
    <property type="evidence" value="ECO:0007669"/>
    <property type="project" value="UniProtKB-EC"/>
</dbReference>
<dbReference type="PANTHER" id="PTHR12253">
    <property type="entry name" value="RH14732P"/>
    <property type="match status" value="1"/>
</dbReference>
<reference evidence="11" key="1">
    <citation type="submission" date="2021-05" db="EMBL/GenBank/DDBJ databases">
        <authorList>
            <person name="Alioto T."/>
            <person name="Alioto T."/>
            <person name="Gomez Garrido J."/>
        </authorList>
    </citation>
    <scope>NUCLEOTIDE SEQUENCE</scope>
</reference>
<evidence type="ECO:0000256" key="1">
    <source>
        <dbReference type="ARBA" id="ARBA00001913"/>
    </source>
</evidence>
<evidence type="ECO:0000256" key="3">
    <source>
        <dbReference type="ARBA" id="ARBA00013278"/>
    </source>
</evidence>
<dbReference type="Pfam" id="PF05826">
    <property type="entry name" value="Phospholip_A2_2"/>
    <property type="match status" value="1"/>
</dbReference>
<keyword evidence="9" id="KW-0732">Signal</keyword>
<accession>A0A8D8S4N2</accession>
<dbReference type="EC" id="3.1.1.4" evidence="3"/>
<feature type="region of interest" description="Disordered" evidence="8">
    <location>
        <begin position="45"/>
        <end position="67"/>
    </location>
</feature>
<evidence type="ECO:0000256" key="9">
    <source>
        <dbReference type="SAM" id="SignalP"/>
    </source>
</evidence>
<comment type="cofactor">
    <cofactor evidence="1">
        <name>Ca(2+)</name>
        <dbReference type="ChEBI" id="CHEBI:29108"/>
    </cofactor>
</comment>
<feature type="signal peptide" evidence="9">
    <location>
        <begin position="1"/>
        <end position="23"/>
    </location>
</feature>
<sequence length="308" mass="34002">MDPPPLVYSALLLLLISTSTIKSDDQPVESGYSGILQSMKDKMLGGTESSATPADTPNESEVKDSTGDSSVYSFIRSIPLLNYDVNITFDSSKLQNVVSSIGKTTTGIKDATKEVLKTPLEVLSAVKNTTTTAQRNVLTRSDNSSLLDIANSIPIINQFGPKITEIRNQIQFIKPGTKWCGTGDIARDFDDTGIFHDIDSCCRSHDLCPENIVAKSSKYNLTNDGSFTRSSCNCDLEFYKCLKEASNPLAIEVGIAYFDILKPLCFRFDFPMLGCKKYFGDTDQCIEFEVDLKKSKQWQWVPSPSFAL</sequence>
<dbReference type="PROSITE" id="PS00118">
    <property type="entry name" value="PA2_HIS"/>
    <property type="match status" value="1"/>
</dbReference>
<keyword evidence="6" id="KW-0443">Lipid metabolism</keyword>
<evidence type="ECO:0000259" key="10">
    <source>
        <dbReference type="SMART" id="SM00085"/>
    </source>
</evidence>
<evidence type="ECO:0000256" key="5">
    <source>
        <dbReference type="ARBA" id="ARBA00022963"/>
    </source>
</evidence>
<keyword evidence="4" id="KW-0964">Secreted</keyword>
<evidence type="ECO:0000256" key="7">
    <source>
        <dbReference type="ARBA" id="ARBA00029903"/>
    </source>
</evidence>
<dbReference type="InterPro" id="IPR016090">
    <property type="entry name" value="PLA2-like_dom"/>
</dbReference>
<dbReference type="CDD" id="cd04704">
    <property type="entry name" value="PLA2_bee_venom_like"/>
    <property type="match status" value="1"/>
</dbReference>
<dbReference type="InterPro" id="IPR033113">
    <property type="entry name" value="PLA2_histidine"/>
</dbReference>
<keyword evidence="5" id="KW-0442">Lipid degradation</keyword>
<dbReference type="AlphaFoldDB" id="A0A8D8S4N2"/>
<dbReference type="InterPro" id="IPR036444">
    <property type="entry name" value="PLipase_A2_dom_sf"/>
</dbReference>
<dbReference type="Gene3D" id="1.20.90.10">
    <property type="entry name" value="Phospholipase A2 domain"/>
    <property type="match status" value="1"/>
</dbReference>
<feature type="domain" description="Phospholipase A2-like central" evidence="10">
    <location>
        <begin position="155"/>
        <end position="286"/>
    </location>
</feature>
<dbReference type="SUPFAM" id="SSF48619">
    <property type="entry name" value="Phospholipase A2, PLA2"/>
    <property type="match status" value="1"/>
</dbReference>
<dbReference type="GO" id="GO:0005576">
    <property type="term" value="C:extracellular region"/>
    <property type="evidence" value="ECO:0007669"/>
    <property type="project" value="UniProtKB-SubCell"/>
</dbReference>
<dbReference type="EMBL" id="HBUF01204393">
    <property type="protein sequence ID" value="CAG6663070.1"/>
    <property type="molecule type" value="Transcribed_RNA"/>
</dbReference>
<comment type="subcellular location">
    <subcellularLocation>
        <location evidence="2">Secreted</location>
    </subcellularLocation>
</comment>